<reference evidence="3 4" key="1">
    <citation type="submission" date="2020-05" db="EMBL/GenBank/DDBJ databases">
        <title>Aquirufa sp. strain 15G-AUS-rot a new Aquirufa species.</title>
        <authorList>
            <person name="Pitt A."/>
            <person name="Hahn M.W."/>
        </authorList>
    </citation>
    <scope>NUCLEOTIDE SEQUENCE [LARGE SCALE GENOMIC DNA]</scope>
    <source>
        <strain evidence="3 4">15G-AUS-rot</strain>
    </source>
</reference>
<dbReference type="AlphaFoldDB" id="A0A7D4PZX8"/>
<dbReference type="PANTHER" id="PTHR48073">
    <property type="entry name" value="O-SUCCINYLBENZOATE SYNTHASE-RELATED"/>
    <property type="match status" value="1"/>
</dbReference>
<evidence type="ECO:0000256" key="1">
    <source>
        <dbReference type="ARBA" id="ARBA00022723"/>
    </source>
</evidence>
<accession>A0A7D4PZX8</accession>
<dbReference type="PROSITE" id="PS00909">
    <property type="entry name" value="MR_MLE_2"/>
    <property type="match status" value="1"/>
</dbReference>
<dbReference type="SMART" id="SM00922">
    <property type="entry name" value="MR_MLE"/>
    <property type="match status" value="1"/>
</dbReference>
<dbReference type="SUPFAM" id="SSF51604">
    <property type="entry name" value="Enolase C-terminal domain-like"/>
    <property type="match status" value="1"/>
</dbReference>
<feature type="domain" description="Mandelate racemase/muconate lactonizing enzyme C-terminal" evidence="2">
    <location>
        <begin position="70"/>
        <end position="164"/>
    </location>
</feature>
<dbReference type="GO" id="GO:0046872">
    <property type="term" value="F:metal ion binding"/>
    <property type="evidence" value="ECO:0007669"/>
    <property type="project" value="UniProtKB-KW"/>
</dbReference>
<dbReference type="InterPro" id="IPR018110">
    <property type="entry name" value="Mandel_Rmase/mucon_lact_enz_CS"/>
</dbReference>
<dbReference type="Proteomes" id="UP000501003">
    <property type="component" value="Chromosome"/>
</dbReference>
<keyword evidence="4" id="KW-1185">Reference proteome</keyword>
<dbReference type="GO" id="GO:0009063">
    <property type="term" value="P:amino acid catabolic process"/>
    <property type="evidence" value="ECO:0007669"/>
    <property type="project" value="InterPro"/>
</dbReference>
<protein>
    <submittedName>
        <fullName evidence="3">O-succinylbenzoate synthase</fullName>
        <ecNumber evidence="3">4.2.1.113</ecNumber>
    </submittedName>
</protein>
<evidence type="ECO:0000313" key="3">
    <source>
        <dbReference type="EMBL" id="QKJ25985.1"/>
    </source>
</evidence>
<dbReference type="InterPro" id="IPR036849">
    <property type="entry name" value="Enolase-like_C_sf"/>
</dbReference>
<evidence type="ECO:0000313" key="4">
    <source>
        <dbReference type="Proteomes" id="UP000501003"/>
    </source>
</evidence>
<sequence>MRVAFRGLRHREALIFRGTERWAEFSPFIEYRDEEAARWLASAISFANEPLPKLNRTKIGINATLPALPISELKKTLERFGEFQTLKLKIAEAGQSLAADLERIHYLAEHYPNVRLRLDANGALSVAMAKQLVMQLTEFNIDYLEQPVSSIAEMVELRRFIAEMNLNILIAADELIRKAEDPLLVSQQKAADVVMLKVQPLGGIASALRISEQAGLPTVVSSALETSIGISQGLYLAASLEELNYDCGLGTLNLLEGDVCERPLIPENGFLEVREVEPSTRLLSEFAADPARTSWWLERLERCHRLLEA</sequence>
<name>A0A7D4PZX8_9MICO</name>
<gene>
    <name evidence="3" type="ORF">HRU87_06340</name>
</gene>
<keyword evidence="1" id="KW-0479">Metal-binding</keyword>
<dbReference type="Pfam" id="PF13378">
    <property type="entry name" value="MR_MLE_C"/>
    <property type="match status" value="1"/>
</dbReference>
<dbReference type="InterPro" id="IPR029065">
    <property type="entry name" value="Enolase_C-like"/>
</dbReference>
<evidence type="ECO:0000259" key="2">
    <source>
        <dbReference type="SMART" id="SM00922"/>
    </source>
</evidence>
<dbReference type="SFLD" id="SFLDG00180">
    <property type="entry name" value="muconate_cycloisomerase"/>
    <property type="match status" value="1"/>
</dbReference>
<keyword evidence="3" id="KW-0456">Lyase</keyword>
<dbReference type="KEGG" id="aqg:HRU87_06340"/>
<dbReference type="SFLD" id="SFLDF00009">
    <property type="entry name" value="o-succinylbenzoate_synthase"/>
    <property type="match status" value="1"/>
</dbReference>
<dbReference type="EMBL" id="CP054056">
    <property type="protein sequence ID" value="QKJ25985.1"/>
    <property type="molecule type" value="Genomic_DNA"/>
</dbReference>
<dbReference type="EC" id="4.2.1.113" evidence="3"/>
<dbReference type="PANTHER" id="PTHR48073:SF2">
    <property type="entry name" value="O-SUCCINYLBENZOATE SYNTHASE"/>
    <property type="match status" value="1"/>
</dbReference>
<dbReference type="Gene3D" id="3.20.20.120">
    <property type="entry name" value="Enolase-like C-terminal domain"/>
    <property type="match status" value="1"/>
</dbReference>
<dbReference type="SFLD" id="SFLDS00001">
    <property type="entry name" value="Enolase"/>
    <property type="match status" value="1"/>
</dbReference>
<dbReference type="GO" id="GO:0043748">
    <property type="term" value="F:O-succinylbenzoate synthase activity"/>
    <property type="evidence" value="ECO:0007669"/>
    <property type="project" value="UniProtKB-EC"/>
</dbReference>
<organism evidence="3 4">
    <name type="scientific">Aquiluna borgnonia</name>
    <dbReference type="NCBI Taxonomy" id="2499157"/>
    <lineage>
        <taxon>Bacteria</taxon>
        <taxon>Bacillati</taxon>
        <taxon>Actinomycetota</taxon>
        <taxon>Actinomycetes</taxon>
        <taxon>Micrococcales</taxon>
        <taxon>Microbacteriaceae</taxon>
        <taxon>Luna cluster</taxon>
        <taxon>Luna-1 subcluster</taxon>
        <taxon>Aquiluna</taxon>
    </lineage>
</organism>
<proteinExistence type="predicted"/>
<dbReference type="CDD" id="cd03320">
    <property type="entry name" value="OSBS"/>
    <property type="match status" value="1"/>
</dbReference>
<dbReference type="InterPro" id="IPR013342">
    <property type="entry name" value="Mandelate_racemase_C"/>
</dbReference>
<dbReference type="NCBIfam" id="NF002782">
    <property type="entry name" value="PRK02901.1"/>
    <property type="match status" value="1"/>
</dbReference>
<dbReference type="Pfam" id="PF18374">
    <property type="entry name" value="Enolase_like_N"/>
    <property type="match status" value="1"/>
</dbReference>